<feature type="chain" id="PRO_5019772916" evidence="1">
    <location>
        <begin position="21"/>
        <end position="90"/>
    </location>
</feature>
<evidence type="ECO:0000313" key="2">
    <source>
        <dbReference type="EMBL" id="AYJ87003.1"/>
    </source>
</evidence>
<keyword evidence="3" id="KW-1185">Reference proteome</keyword>
<evidence type="ECO:0000256" key="1">
    <source>
        <dbReference type="SAM" id="SignalP"/>
    </source>
</evidence>
<accession>A0A494TJ35</accession>
<dbReference type="AlphaFoldDB" id="A0A494TJ35"/>
<name>A0A494TJ35_SPHPE</name>
<reference evidence="2 3" key="1">
    <citation type="submission" date="2018-09" db="EMBL/GenBank/DDBJ databases">
        <title>Sphingomonas peninsula sp. nov., isolated from fildes peninsula, Antarctic soil.</title>
        <authorList>
            <person name="Yingchao G."/>
        </authorList>
    </citation>
    <scope>NUCLEOTIDE SEQUENCE [LARGE SCALE GENOMIC DNA]</scope>
    <source>
        <strain evidence="2 3">YZ-8</strain>
    </source>
</reference>
<sequence length="90" mass="9568">MILIKAVAISMALLAVPATAQSLSDTHEMHWNQAGKVPAVHYRPVKKPCIQQAAPIHLSGKTPLIVHDKSGSNCATTIASKEADATTEKQ</sequence>
<gene>
    <name evidence="2" type="ORF">D3Y57_14955</name>
</gene>
<dbReference type="Proteomes" id="UP000276254">
    <property type="component" value="Chromosome"/>
</dbReference>
<feature type="signal peptide" evidence="1">
    <location>
        <begin position="1"/>
        <end position="20"/>
    </location>
</feature>
<protein>
    <submittedName>
        <fullName evidence="2">Uncharacterized protein</fullName>
    </submittedName>
</protein>
<dbReference type="OrthoDB" id="7583575at2"/>
<organism evidence="2 3">
    <name type="scientific">Sphingomonas paeninsulae</name>
    <dbReference type="NCBI Taxonomy" id="2319844"/>
    <lineage>
        <taxon>Bacteria</taxon>
        <taxon>Pseudomonadati</taxon>
        <taxon>Pseudomonadota</taxon>
        <taxon>Alphaproteobacteria</taxon>
        <taxon>Sphingomonadales</taxon>
        <taxon>Sphingomonadaceae</taxon>
        <taxon>Sphingomonas</taxon>
    </lineage>
</organism>
<evidence type="ECO:0000313" key="3">
    <source>
        <dbReference type="Proteomes" id="UP000276254"/>
    </source>
</evidence>
<dbReference type="RefSeq" id="WP_121153858.1">
    <property type="nucleotide sequence ID" value="NZ_CP032829.1"/>
</dbReference>
<keyword evidence="1" id="KW-0732">Signal</keyword>
<proteinExistence type="predicted"/>
<dbReference type="KEGG" id="spha:D3Y57_14955"/>
<dbReference type="EMBL" id="CP032829">
    <property type="protein sequence ID" value="AYJ87003.1"/>
    <property type="molecule type" value="Genomic_DNA"/>
</dbReference>